<gene>
    <name evidence="2" type="ORF">QBE51_00250</name>
</gene>
<evidence type="ECO:0000313" key="3">
    <source>
        <dbReference type="Proteomes" id="UP001486565"/>
    </source>
</evidence>
<dbReference type="EC" id="3.4.-.-" evidence="2"/>
<proteinExistence type="predicted"/>
<dbReference type="InterPro" id="IPR053136">
    <property type="entry name" value="UTP_pyrophosphatase-like"/>
</dbReference>
<dbReference type="InterPro" id="IPR002725">
    <property type="entry name" value="YgjP-like_metallopeptidase"/>
</dbReference>
<dbReference type="EMBL" id="CP121687">
    <property type="protein sequence ID" value="WZL69997.1"/>
    <property type="molecule type" value="Genomic_DNA"/>
</dbReference>
<keyword evidence="2" id="KW-0482">Metalloprotease</keyword>
<evidence type="ECO:0000313" key="2">
    <source>
        <dbReference type="EMBL" id="WZL69997.1"/>
    </source>
</evidence>
<keyword evidence="3" id="KW-1185">Reference proteome</keyword>
<name>A0ABZ2Y3T3_9FIRM</name>
<dbReference type="Gene3D" id="3.30.2010.10">
    <property type="entry name" value="Metalloproteases ('zincins'), catalytic domain"/>
    <property type="match status" value="1"/>
</dbReference>
<keyword evidence="2" id="KW-0378">Hydrolase</keyword>
<protein>
    <submittedName>
        <fullName evidence="2">SprT family zinc-dependent metalloprotease</fullName>
        <ecNumber evidence="2">3.4.-.-</ecNumber>
    </submittedName>
</protein>
<sequence>MKLELKYGTRSIPFEVVRAKRKTVKIVVTPPDQVVVTVPMKMNKDQILDIVQVKGKWIVQKIDYFKEFDYLPVKREYVNGELFMCLGNHYPLYIEYDSDIKKPEVMLSKDQFIIKTNMQSKEVIRKAMEQWYRDTAKNVIEERVKYYQKYFYIEPKDIKVKEQRKRWGSCTYDNRLLFNWRCIMATLESLDYVVVHEMSHMVHKNHSKQFWSFVEAILPDYKARKLWLRNNGIKMNI</sequence>
<evidence type="ECO:0000259" key="1">
    <source>
        <dbReference type="Pfam" id="PF01863"/>
    </source>
</evidence>
<feature type="domain" description="YgjP-like metallopeptidase" evidence="1">
    <location>
        <begin position="22"/>
        <end position="230"/>
    </location>
</feature>
<dbReference type="PANTHER" id="PTHR30399:SF1">
    <property type="entry name" value="UTP PYROPHOSPHATASE"/>
    <property type="match status" value="1"/>
</dbReference>
<dbReference type="GO" id="GO:0008237">
    <property type="term" value="F:metallopeptidase activity"/>
    <property type="evidence" value="ECO:0007669"/>
    <property type="project" value="UniProtKB-KW"/>
</dbReference>
<dbReference type="RefSeq" id="WP_341876960.1">
    <property type="nucleotide sequence ID" value="NZ_CP121687.1"/>
</dbReference>
<accession>A0ABZ2Y3T3</accession>
<dbReference type="Proteomes" id="UP001486565">
    <property type="component" value="Chromosome"/>
</dbReference>
<keyword evidence="2" id="KW-0645">Protease</keyword>
<dbReference type="CDD" id="cd07344">
    <property type="entry name" value="M48_yhfN_like"/>
    <property type="match status" value="1"/>
</dbReference>
<reference evidence="2 3" key="1">
    <citation type="submission" date="2023-03" db="EMBL/GenBank/DDBJ databases">
        <title>Novel Species.</title>
        <authorList>
            <person name="Ma S."/>
        </authorList>
    </citation>
    <scope>NUCLEOTIDE SEQUENCE [LARGE SCALE GENOMIC DNA]</scope>
    <source>
        <strain evidence="2 3">LIND6LT2</strain>
    </source>
</reference>
<dbReference type="PANTHER" id="PTHR30399">
    <property type="entry name" value="UNCHARACTERIZED PROTEIN YGJP"/>
    <property type="match status" value="1"/>
</dbReference>
<dbReference type="Pfam" id="PF01863">
    <property type="entry name" value="YgjP-like"/>
    <property type="match status" value="1"/>
</dbReference>
<organism evidence="2 3">
    <name type="scientific">Defluviitalea saccharophila</name>
    <dbReference type="NCBI Taxonomy" id="879970"/>
    <lineage>
        <taxon>Bacteria</taxon>
        <taxon>Bacillati</taxon>
        <taxon>Bacillota</taxon>
        <taxon>Clostridia</taxon>
        <taxon>Lachnospirales</taxon>
        <taxon>Defluviitaleaceae</taxon>
        <taxon>Defluviitalea</taxon>
    </lineage>
</organism>